<proteinExistence type="predicted"/>
<dbReference type="RefSeq" id="WP_101628312.1">
    <property type="nucleotide sequence ID" value="NZ_JBQOSN010000010.1"/>
</dbReference>
<evidence type="ECO:0000313" key="1">
    <source>
        <dbReference type="EMBL" id="PKY66033.1"/>
    </source>
</evidence>
<dbReference type="Proteomes" id="UP000234545">
    <property type="component" value="Unassembled WGS sequence"/>
</dbReference>
<protein>
    <submittedName>
        <fullName evidence="1">Uncharacterized protein</fullName>
    </submittedName>
</protein>
<evidence type="ECO:0000313" key="2">
    <source>
        <dbReference type="Proteomes" id="UP000234545"/>
    </source>
</evidence>
<accession>A0A2I1I4L5</accession>
<organism evidence="1 2">
    <name type="scientific">Schaalia turicensis</name>
    <dbReference type="NCBI Taxonomy" id="131111"/>
    <lineage>
        <taxon>Bacteria</taxon>
        <taxon>Bacillati</taxon>
        <taxon>Actinomycetota</taxon>
        <taxon>Actinomycetes</taxon>
        <taxon>Actinomycetales</taxon>
        <taxon>Actinomycetaceae</taxon>
        <taxon>Schaalia</taxon>
    </lineage>
</organism>
<comment type="caution">
    <text evidence="1">The sequence shown here is derived from an EMBL/GenBank/DDBJ whole genome shotgun (WGS) entry which is preliminary data.</text>
</comment>
<gene>
    <name evidence="1" type="ORF">CYJ25_06180</name>
</gene>
<dbReference type="Pfam" id="PF07799">
    <property type="entry name" value="DUF1643"/>
    <property type="match status" value="1"/>
</dbReference>
<sequence>MTESGLPRIDQIWQAFELGESCLRHSPVKEFPKVEFRWFLTRTFPSSAADNQQYGTHLIFIGMNPAEARVFAGKSECGDKTCAYLVNCRINHEYPKSFGTPTRLSFVNLVPIVDKQPDRAEQKWTMLQEYHDEILDINVEILRKMLAESQDYIVIPAFGVDLNASDWRWRGFCKLLPVLEKIEEPDSRIMAVGRGDRVPYHPRMWPQVGPLGEAFRPVLGNLQALRRKYDHKTSSPRSS</sequence>
<name>A0A2I1I4L5_9ACTO</name>
<dbReference type="OrthoDB" id="9775440at2"/>
<dbReference type="EMBL" id="PKKJ01000007">
    <property type="protein sequence ID" value="PKY66033.1"/>
    <property type="molecule type" value="Genomic_DNA"/>
</dbReference>
<dbReference type="AlphaFoldDB" id="A0A2I1I4L5"/>
<dbReference type="InterPro" id="IPR012441">
    <property type="entry name" value="DUF1643"/>
</dbReference>
<reference evidence="1 2" key="1">
    <citation type="submission" date="2017-12" db="EMBL/GenBank/DDBJ databases">
        <title>Phylogenetic diversity of female urinary microbiome.</title>
        <authorList>
            <person name="Thomas-White K."/>
            <person name="Wolfe A.J."/>
        </authorList>
    </citation>
    <scope>NUCLEOTIDE SEQUENCE [LARGE SCALE GENOMIC DNA]</scope>
    <source>
        <strain evidence="1 2">UMB0250</strain>
    </source>
</reference>